<protein>
    <submittedName>
        <fullName evidence="1">Uncharacterized protein</fullName>
    </submittedName>
</protein>
<dbReference type="Proteomes" id="UP000814128">
    <property type="component" value="Unassembled WGS sequence"/>
</dbReference>
<comment type="caution">
    <text evidence="1">The sequence shown here is derived from an EMBL/GenBank/DDBJ whole genome shotgun (WGS) entry which is preliminary data.</text>
</comment>
<feature type="non-terminal residue" evidence="1">
    <location>
        <position position="258"/>
    </location>
</feature>
<accession>A0ACB8QFA1</accession>
<reference evidence="1" key="1">
    <citation type="submission" date="2021-02" db="EMBL/GenBank/DDBJ databases">
        <authorList>
            <consortium name="DOE Joint Genome Institute"/>
            <person name="Ahrendt S."/>
            <person name="Looney B.P."/>
            <person name="Miyauchi S."/>
            <person name="Morin E."/>
            <person name="Drula E."/>
            <person name="Courty P.E."/>
            <person name="Chicoki N."/>
            <person name="Fauchery L."/>
            <person name="Kohler A."/>
            <person name="Kuo A."/>
            <person name="Labutti K."/>
            <person name="Pangilinan J."/>
            <person name="Lipzen A."/>
            <person name="Riley R."/>
            <person name="Andreopoulos W."/>
            <person name="He G."/>
            <person name="Johnson J."/>
            <person name="Barry K.W."/>
            <person name="Grigoriev I.V."/>
            <person name="Nagy L."/>
            <person name="Hibbett D."/>
            <person name="Henrissat B."/>
            <person name="Matheny P.B."/>
            <person name="Labbe J."/>
            <person name="Martin F."/>
        </authorList>
    </citation>
    <scope>NUCLEOTIDE SEQUENCE</scope>
    <source>
        <strain evidence="1">EC-137</strain>
    </source>
</reference>
<reference evidence="1" key="2">
    <citation type="journal article" date="2022" name="New Phytol.">
        <title>Evolutionary transition to the ectomycorrhizal habit in the genomes of a hyperdiverse lineage of mushroom-forming fungi.</title>
        <authorList>
            <person name="Looney B."/>
            <person name="Miyauchi S."/>
            <person name="Morin E."/>
            <person name="Drula E."/>
            <person name="Courty P.E."/>
            <person name="Kohler A."/>
            <person name="Kuo A."/>
            <person name="LaButti K."/>
            <person name="Pangilinan J."/>
            <person name="Lipzen A."/>
            <person name="Riley R."/>
            <person name="Andreopoulos W."/>
            <person name="He G."/>
            <person name="Johnson J."/>
            <person name="Nolan M."/>
            <person name="Tritt A."/>
            <person name="Barry K.W."/>
            <person name="Grigoriev I.V."/>
            <person name="Nagy L.G."/>
            <person name="Hibbett D."/>
            <person name="Henrissat B."/>
            <person name="Matheny P.B."/>
            <person name="Labbe J."/>
            <person name="Martin F.M."/>
        </authorList>
    </citation>
    <scope>NUCLEOTIDE SEQUENCE</scope>
    <source>
        <strain evidence="1">EC-137</strain>
    </source>
</reference>
<proteinExistence type="predicted"/>
<sequence length="258" mass="28090">MSGQPNTQSPLHGSPGVASVAPPYTQYSDPLDRFWSLYLVDADKQDAKLVDRWKGDSDGILIFTGLFATTVGSFIIATYPNLQPNSSDQSAATLLVISQQLGQITQLLSSPSVPPQPLNITSPAAFVATNNAIQVNVLWILSFFLSLFCALLATLVQQWTRTYLADSQRRGPPCIRGPVHSYLRVGIERFGFNHAVDAIIALLHVSVCLFAAGFLVFLFDLNNLVARIFLALVIAFGAVYMIIAMLPVLFPDCPFSTP</sequence>
<evidence type="ECO:0000313" key="1">
    <source>
        <dbReference type="EMBL" id="KAI0030271.1"/>
    </source>
</evidence>
<gene>
    <name evidence="1" type="ORF">K488DRAFT_54601</name>
</gene>
<keyword evidence="2" id="KW-1185">Reference proteome</keyword>
<name>A0ACB8QFA1_9AGAM</name>
<organism evidence="1 2">
    <name type="scientific">Vararia minispora EC-137</name>
    <dbReference type="NCBI Taxonomy" id="1314806"/>
    <lineage>
        <taxon>Eukaryota</taxon>
        <taxon>Fungi</taxon>
        <taxon>Dikarya</taxon>
        <taxon>Basidiomycota</taxon>
        <taxon>Agaricomycotina</taxon>
        <taxon>Agaricomycetes</taxon>
        <taxon>Russulales</taxon>
        <taxon>Lachnocladiaceae</taxon>
        <taxon>Vararia</taxon>
    </lineage>
</organism>
<dbReference type="EMBL" id="MU273631">
    <property type="protein sequence ID" value="KAI0030271.1"/>
    <property type="molecule type" value="Genomic_DNA"/>
</dbReference>
<evidence type="ECO:0000313" key="2">
    <source>
        <dbReference type="Proteomes" id="UP000814128"/>
    </source>
</evidence>